<evidence type="ECO:0000313" key="4">
    <source>
        <dbReference type="EMBL" id="MBL4918043.1"/>
    </source>
</evidence>
<evidence type="ECO:0000256" key="2">
    <source>
        <dbReference type="ARBA" id="ARBA00023315"/>
    </source>
</evidence>
<comment type="caution">
    <text evidence="4">The sequence shown here is derived from an EMBL/GenBank/DDBJ whole genome shotgun (WGS) entry which is preliminary data.</text>
</comment>
<keyword evidence="5" id="KW-1185">Reference proteome</keyword>
<dbReference type="SUPFAM" id="SSF55729">
    <property type="entry name" value="Acyl-CoA N-acyltransferases (Nat)"/>
    <property type="match status" value="1"/>
</dbReference>
<dbReference type="InterPro" id="IPR050832">
    <property type="entry name" value="Bact_Acetyltransf"/>
</dbReference>
<dbReference type="CDD" id="cd04301">
    <property type="entry name" value="NAT_SF"/>
    <property type="match status" value="1"/>
</dbReference>
<sequence length="150" mass="16595">MTPFQPHNPYDWNLLLGLIQRAFSGMEGRIDPPSSINRMSVDDLEHHPGEVWVIGQPPLACVLLTPKGPALHIGKLSVDPAHQGEGYAGELIRLAETRARALGLSRLELQSRVELVENHAIFFALGFQQTMTTSHPGYDHPTSLVFTRPV</sequence>
<dbReference type="AlphaFoldDB" id="A0A8K0VD86"/>
<organism evidence="4 5">
    <name type="scientific">Szabonella alba</name>
    <dbReference type="NCBI Taxonomy" id="2804194"/>
    <lineage>
        <taxon>Bacteria</taxon>
        <taxon>Pseudomonadati</taxon>
        <taxon>Pseudomonadota</taxon>
        <taxon>Alphaproteobacteria</taxon>
        <taxon>Rhodobacterales</taxon>
        <taxon>Paracoccaceae</taxon>
        <taxon>Szabonella</taxon>
    </lineage>
</organism>
<dbReference type="PANTHER" id="PTHR43877">
    <property type="entry name" value="AMINOALKYLPHOSPHONATE N-ACETYLTRANSFERASE-RELATED-RELATED"/>
    <property type="match status" value="1"/>
</dbReference>
<dbReference type="PROSITE" id="PS51186">
    <property type="entry name" value="GNAT"/>
    <property type="match status" value="1"/>
</dbReference>
<evidence type="ECO:0000259" key="3">
    <source>
        <dbReference type="PROSITE" id="PS51186"/>
    </source>
</evidence>
<dbReference type="EMBL" id="JAESVN010000005">
    <property type="protein sequence ID" value="MBL4918043.1"/>
    <property type="molecule type" value="Genomic_DNA"/>
</dbReference>
<feature type="domain" description="N-acetyltransferase" evidence="3">
    <location>
        <begin position="2"/>
        <end position="150"/>
    </location>
</feature>
<gene>
    <name evidence="4" type="ORF">JL811_12520</name>
</gene>
<reference evidence="4" key="1">
    <citation type="submission" date="2021-01" db="EMBL/GenBank/DDBJ databases">
        <title>Tabrizicola alba sp. nov. a motile alkaliphilic bacterium isolated from a soda lake.</title>
        <authorList>
            <person name="Szuroczki S."/>
            <person name="Abbaszade G."/>
            <person name="Schumann P."/>
            <person name="Toth E."/>
        </authorList>
    </citation>
    <scope>NUCLEOTIDE SEQUENCE</scope>
    <source>
        <strain evidence="4">DMG-N-6</strain>
    </source>
</reference>
<dbReference type="Pfam" id="PF00583">
    <property type="entry name" value="Acetyltransf_1"/>
    <property type="match status" value="1"/>
</dbReference>
<keyword evidence="1" id="KW-0808">Transferase</keyword>
<dbReference type="InterPro" id="IPR016181">
    <property type="entry name" value="Acyl_CoA_acyltransferase"/>
</dbReference>
<proteinExistence type="predicted"/>
<keyword evidence="2" id="KW-0012">Acyltransferase</keyword>
<accession>A0A8K0VD86</accession>
<dbReference type="Proteomes" id="UP000648908">
    <property type="component" value="Unassembled WGS sequence"/>
</dbReference>
<dbReference type="InterPro" id="IPR000182">
    <property type="entry name" value="GNAT_dom"/>
</dbReference>
<name>A0A8K0VD86_9RHOB</name>
<dbReference type="Gene3D" id="3.40.630.30">
    <property type="match status" value="1"/>
</dbReference>
<evidence type="ECO:0000256" key="1">
    <source>
        <dbReference type="ARBA" id="ARBA00022679"/>
    </source>
</evidence>
<protein>
    <submittedName>
        <fullName evidence="4">GNAT family N-acetyltransferase</fullName>
    </submittedName>
</protein>
<evidence type="ECO:0000313" key="5">
    <source>
        <dbReference type="Proteomes" id="UP000648908"/>
    </source>
</evidence>
<dbReference type="GO" id="GO:0016747">
    <property type="term" value="F:acyltransferase activity, transferring groups other than amino-acyl groups"/>
    <property type="evidence" value="ECO:0007669"/>
    <property type="project" value="InterPro"/>
</dbReference>
<dbReference type="RefSeq" id="WP_202689040.1">
    <property type="nucleotide sequence ID" value="NZ_JAESVN010000005.1"/>
</dbReference>